<sequence length="192" mass="22114">MRWCQKESHYSGYLKSSYDGTPTNMDFCRGLGQLTEGFDPKGYGINYNRKSYGTDSDQRALYLVGLMFQIQVLEKDEQIHELSSKLRDAELKSLSLCTEDHLSRTSTDLALERARCDELTLTLHESEGLLSQVSIADCLSYALENQRLIEEAREAKQQLVSYRAKLCVSHSIPFRFRFELIIRDRHGFAGNW</sequence>
<accession>A0A0N4VUZ5</accession>
<evidence type="ECO:0000313" key="4">
    <source>
        <dbReference type="WBParaSite" id="HPLM_0000111201-mRNA-1"/>
    </source>
</evidence>
<dbReference type="Proteomes" id="UP000268014">
    <property type="component" value="Unassembled WGS sequence"/>
</dbReference>
<dbReference type="OrthoDB" id="5850475at2759"/>
<gene>
    <name evidence="2" type="ORF">HPLM_LOCUS1113</name>
</gene>
<protein>
    <submittedName>
        <fullName evidence="4">Tektin</fullName>
    </submittedName>
</protein>
<evidence type="ECO:0000256" key="1">
    <source>
        <dbReference type="SAM" id="Coils"/>
    </source>
</evidence>
<keyword evidence="1" id="KW-0175">Coiled coil</keyword>
<dbReference type="AlphaFoldDB" id="A0A0N4VUZ5"/>
<keyword evidence="3" id="KW-1185">Reference proteome</keyword>
<name>A0A0N4VUZ5_HAEPC</name>
<dbReference type="EMBL" id="UZAF01001287">
    <property type="protein sequence ID" value="VDO07939.1"/>
    <property type="molecule type" value="Genomic_DNA"/>
</dbReference>
<evidence type="ECO:0000313" key="2">
    <source>
        <dbReference type="EMBL" id="VDO07939.1"/>
    </source>
</evidence>
<feature type="coiled-coil region" evidence="1">
    <location>
        <begin position="138"/>
        <end position="165"/>
    </location>
</feature>
<proteinExistence type="predicted"/>
<reference evidence="2 3" key="2">
    <citation type="submission" date="2018-11" db="EMBL/GenBank/DDBJ databases">
        <authorList>
            <consortium name="Pathogen Informatics"/>
        </authorList>
    </citation>
    <scope>NUCLEOTIDE SEQUENCE [LARGE SCALE GENOMIC DNA]</scope>
    <source>
        <strain evidence="2 3">MHpl1</strain>
    </source>
</reference>
<dbReference type="WBParaSite" id="HPLM_0000111201-mRNA-1">
    <property type="protein sequence ID" value="HPLM_0000111201-mRNA-1"/>
    <property type="gene ID" value="HPLM_0000111201"/>
</dbReference>
<reference evidence="4" key="1">
    <citation type="submission" date="2017-02" db="UniProtKB">
        <authorList>
            <consortium name="WormBaseParasite"/>
        </authorList>
    </citation>
    <scope>IDENTIFICATION</scope>
</reference>
<organism evidence="4">
    <name type="scientific">Haemonchus placei</name>
    <name type="common">Barber's pole worm</name>
    <dbReference type="NCBI Taxonomy" id="6290"/>
    <lineage>
        <taxon>Eukaryota</taxon>
        <taxon>Metazoa</taxon>
        <taxon>Ecdysozoa</taxon>
        <taxon>Nematoda</taxon>
        <taxon>Chromadorea</taxon>
        <taxon>Rhabditida</taxon>
        <taxon>Rhabditina</taxon>
        <taxon>Rhabditomorpha</taxon>
        <taxon>Strongyloidea</taxon>
        <taxon>Trichostrongylidae</taxon>
        <taxon>Haemonchus</taxon>
    </lineage>
</organism>
<dbReference type="STRING" id="6290.A0A0N4VUZ5"/>
<evidence type="ECO:0000313" key="3">
    <source>
        <dbReference type="Proteomes" id="UP000268014"/>
    </source>
</evidence>